<evidence type="ECO:0000256" key="1">
    <source>
        <dbReference type="ARBA" id="ARBA00001910"/>
    </source>
</evidence>
<feature type="binding site" evidence="15">
    <location>
        <position position="571"/>
    </location>
    <ligand>
        <name>Ca(2+)</name>
        <dbReference type="ChEBI" id="CHEBI:29108"/>
    </ligand>
</feature>
<comment type="cofactor">
    <cofactor evidence="15">
        <name>Ca(2+)</name>
        <dbReference type="ChEBI" id="CHEBI:29108"/>
    </cofactor>
    <text evidence="15">Binds 1 Ca(2+) ion per subunit.</text>
</comment>
<dbReference type="Gene3D" id="3.40.50.200">
    <property type="entry name" value="Peptidase S8/S53 domain"/>
    <property type="match status" value="1"/>
</dbReference>
<dbReference type="CDD" id="cd11377">
    <property type="entry name" value="Pro-peptidase_S53"/>
    <property type="match status" value="1"/>
</dbReference>
<proteinExistence type="predicted"/>
<evidence type="ECO:0000256" key="8">
    <source>
        <dbReference type="ARBA" id="ARBA00022729"/>
    </source>
</evidence>
<evidence type="ECO:0000256" key="3">
    <source>
        <dbReference type="ARBA" id="ARBA00004239"/>
    </source>
</evidence>
<feature type="chain" id="PRO_5026294193" description="tripeptidyl-peptidase II" evidence="16">
    <location>
        <begin position="19"/>
        <end position="612"/>
    </location>
</feature>
<keyword evidence="7 15" id="KW-0479">Metal-binding</keyword>
<evidence type="ECO:0000256" key="10">
    <source>
        <dbReference type="ARBA" id="ARBA00022825"/>
    </source>
</evidence>
<keyword evidence="10 15" id="KW-0720">Serine protease</keyword>
<keyword evidence="5" id="KW-0964">Secreted</keyword>
<evidence type="ECO:0000256" key="4">
    <source>
        <dbReference type="ARBA" id="ARBA00012462"/>
    </source>
</evidence>
<evidence type="ECO:0000256" key="14">
    <source>
        <dbReference type="ARBA" id="ARBA00023180"/>
    </source>
</evidence>
<feature type="domain" description="Peptidase S53" evidence="17">
    <location>
        <begin position="229"/>
        <end position="611"/>
    </location>
</feature>
<dbReference type="GO" id="GO:0046872">
    <property type="term" value="F:metal ion binding"/>
    <property type="evidence" value="ECO:0007669"/>
    <property type="project" value="UniProtKB-UniRule"/>
</dbReference>
<name>A0A6G1L6Z3_9PEZI</name>
<dbReference type="SMART" id="SM00944">
    <property type="entry name" value="Pro-kuma_activ"/>
    <property type="match status" value="1"/>
</dbReference>
<dbReference type="PROSITE" id="PS51695">
    <property type="entry name" value="SEDOLISIN"/>
    <property type="match status" value="1"/>
</dbReference>
<dbReference type="PROSITE" id="PS00138">
    <property type="entry name" value="SUBTILASE_SER"/>
    <property type="match status" value="1"/>
</dbReference>
<reference evidence="18" key="1">
    <citation type="journal article" date="2020" name="Stud. Mycol.">
        <title>101 Dothideomycetes genomes: a test case for predicting lifestyles and emergence of pathogens.</title>
        <authorList>
            <person name="Haridas S."/>
            <person name="Albert R."/>
            <person name="Binder M."/>
            <person name="Bloem J."/>
            <person name="Labutti K."/>
            <person name="Salamov A."/>
            <person name="Andreopoulos B."/>
            <person name="Baker S."/>
            <person name="Barry K."/>
            <person name="Bills G."/>
            <person name="Bluhm B."/>
            <person name="Cannon C."/>
            <person name="Castanera R."/>
            <person name="Culley D."/>
            <person name="Daum C."/>
            <person name="Ezra D."/>
            <person name="Gonzalez J."/>
            <person name="Henrissat B."/>
            <person name="Kuo A."/>
            <person name="Liang C."/>
            <person name="Lipzen A."/>
            <person name="Lutzoni F."/>
            <person name="Magnuson J."/>
            <person name="Mondo S."/>
            <person name="Nolan M."/>
            <person name="Ohm R."/>
            <person name="Pangilinan J."/>
            <person name="Park H.-J."/>
            <person name="Ramirez L."/>
            <person name="Alfaro M."/>
            <person name="Sun H."/>
            <person name="Tritt A."/>
            <person name="Yoshinaga Y."/>
            <person name="Zwiers L.-H."/>
            <person name="Turgeon B."/>
            <person name="Goodwin S."/>
            <person name="Spatafora J."/>
            <person name="Crous P."/>
            <person name="Grigoriev I."/>
        </authorList>
    </citation>
    <scope>NUCLEOTIDE SEQUENCE</scope>
    <source>
        <strain evidence="18">CBS 116005</strain>
    </source>
</reference>
<keyword evidence="12" id="KW-0843">Virulence</keyword>
<dbReference type="InterPro" id="IPR000209">
    <property type="entry name" value="Peptidase_S8/S53_dom"/>
</dbReference>
<dbReference type="PANTHER" id="PTHR14218">
    <property type="entry name" value="PROTEASE S8 TRIPEPTIDYL PEPTIDASE I CLN2"/>
    <property type="match status" value="1"/>
</dbReference>
<evidence type="ECO:0000259" key="17">
    <source>
        <dbReference type="PROSITE" id="PS51695"/>
    </source>
</evidence>
<accession>A0A6G1L6Z3</accession>
<dbReference type="FunFam" id="3.40.50.200:FF:000015">
    <property type="entry name" value="Tripeptidyl peptidase A"/>
    <property type="match status" value="1"/>
</dbReference>
<feature type="binding site" evidence="15">
    <location>
        <position position="591"/>
    </location>
    <ligand>
        <name>Ca(2+)</name>
        <dbReference type="ChEBI" id="CHEBI:29108"/>
    </ligand>
</feature>
<keyword evidence="6 15" id="KW-0645">Protease</keyword>
<evidence type="ECO:0000256" key="13">
    <source>
        <dbReference type="ARBA" id="ARBA00023145"/>
    </source>
</evidence>
<feature type="active site" description="Charge relay system" evidence="15">
    <location>
        <position position="528"/>
    </location>
</feature>
<keyword evidence="9 15" id="KW-0378">Hydrolase</keyword>
<evidence type="ECO:0000256" key="16">
    <source>
        <dbReference type="SAM" id="SignalP"/>
    </source>
</evidence>
<dbReference type="SUPFAM" id="SSF54897">
    <property type="entry name" value="Protease propeptides/inhibitors"/>
    <property type="match status" value="1"/>
</dbReference>
<dbReference type="InterPro" id="IPR036852">
    <property type="entry name" value="Peptidase_S8/S53_dom_sf"/>
</dbReference>
<comment type="catalytic activity">
    <reaction evidence="1">
        <text>Release of an N-terminal tripeptide from a polypeptide.</text>
        <dbReference type="EC" id="3.4.14.10"/>
    </reaction>
</comment>
<dbReference type="GO" id="GO:0004252">
    <property type="term" value="F:serine-type endopeptidase activity"/>
    <property type="evidence" value="ECO:0007669"/>
    <property type="project" value="UniProtKB-UniRule"/>
</dbReference>
<feature type="signal peptide" evidence="16">
    <location>
        <begin position="1"/>
        <end position="18"/>
    </location>
</feature>
<keyword evidence="14" id="KW-0325">Glycoprotein</keyword>
<dbReference type="AlphaFoldDB" id="A0A6G1L6Z3"/>
<keyword evidence="19" id="KW-1185">Reference proteome</keyword>
<protein>
    <recommendedName>
        <fullName evidence="4">tripeptidyl-peptidase II</fullName>
        <ecNumber evidence="4">3.4.14.10</ecNumber>
    </recommendedName>
</protein>
<dbReference type="InterPro" id="IPR023828">
    <property type="entry name" value="Peptidase_S8_Ser-AS"/>
</dbReference>
<evidence type="ECO:0000256" key="9">
    <source>
        <dbReference type="ARBA" id="ARBA00022801"/>
    </source>
</evidence>
<evidence type="ECO:0000256" key="12">
    <source>
        <dbReference type="ARBA" id="ARBA00023026"/>
    </source>
</evidence>
<dbReference type="InterPro" id="IPR050819">
    <property type="entry name" value="Tripeptidyl-peptidase_I"/>
</dbReference>
<dbReference type="OrthoDB" id="409122at2759"/>
<evidence type="ECO:0000256" key="6">
    <source>
        <dbReference type="ARBA" id="ARBA00022670"/>
    </source>
</evidence>
<keyword evidence="11 15" id="KW-0106">Calcium</keyword>
<dbReference type="GO" id="GO:0008240">
    <property type="term" value="F:tripeptidyl-peptidase activity"/>
    <property type="evidence" value="ECO:0007669"/>
    <property type="project" value="UniProtKB-EC"/>
</dbReference>
<dbReference type="InterPro" id="IPR030400">
    <property type="entry name" value="Sedolisin_dom"/>
</dbReference>
<keyword evidence="13" id="KW-0865">Zymogen</keyword>
<evidence type="ECO:0000256" key="15">
    <source>
        <dbReference type="PROSITE-ProRule" id="PRU01032"/>
    </source>
</evidence>
<evidence type="ECO:0000256" key="2">
    <source>
        <dbReference type="ARBA" id="ARBA00002451"/>
    </source>
</evidence>
<evidence type="ECO:0000256" key="11">
    <source>
        <dbReference type="ARBA" id="ARBA00022837"/>
    </source>
</evidence>
<dbReference type="EMBL" id="ML995845">
    <property type="protein sequence ID" value="KAF2768362.1"/>
    <property type="molecule type" value="Genomic_DNA"/>
</dbReference>
<keyword evidence="8 16" id="KW-0732">Signal</keyword>
<feature type="active site" description="Charge relay system" evidence="15">
    <location>
        <position position="318"/>
    </location>
</feature>
<evidence type="ECO:0000313" key="19">
    <source>
        <dbReference type="Proteomes" id="UP000799436"/>
    </source>
</evidence>
<evidence type="ECO:0000313" key="18">
    <source>
        <dbReference type="EMBL" id="KAF2768362.1"/>
    </source>
</evidence>
<dbReference type="EC" id="3.4.14.10" evidence="4"/>
<sequence length="612" mass="66138">MAFLRLTALLALLGAANALPAASSSSQYAVKERHLVPRGWQATGAASKSKLINLQIGLKQRDEGVVERHLVEISDPSHARYGQHLTAAEVRELVAPADDTVDLIREWLSEHEINNAGFSPSKDWVSIVVPIEKAEQLLQTSYSTYRHNDGSEIDRAVEWSLPAHLHEHVDVVQPTTSFFKPKKEAVKYFELGPKHPMSWWESTGKQLYGGHNVSGTHAEQVAAVCNVSFTTPTCLRTLYGTLNYTTKANGKNKMGLNNYLNETNYRADVYKFLQLYRPEAAQAAYQFDIVTIANAPNDQGPYTAAELEDETNVEANLDAQQMLSIGYPTPLTAFSTGGSPPFIADINTPTDTNEPYLTWLNYALAQDDLPQVISSSYGDDEQTIPESYAARACSQFAQLGARGITFLVSSGDDGVGADDSCYTNDNSSTYEFLPNFPTGCPWVTSVGATANFNPETAVSRFASGAGFSNYFGQPSYQSQVVDAYVESLNGTYDGLYNKSGRAYPDVAAQGNEDALVWDGEIATVGGTSASSPTFAAVVALINDALIAAGKSPLGFMNPWLYKKGYKGLTDITSGSSYGCNTDGFPAQAGWDAVTGFGTPNFGELVELAFEGA</sequence>
<feature type="binding site" evidence="15">
    <location>
        <position position="589"/>
    </location>
    <ligand>
        <name>Ca(2+)</name>
        <dbReference type="ChEBI" id="CHEBI:29108"/>
    </ligand>
</feature>
<dbReference type="Proteomes" id="UP000799436">
    <property type="component" value="Unassembled WGS sequence"/>
</dbReference>
<dbReference type="Pfam" id="PF00082">
    <property type="entry name" value="Peptidase_S8"/>
    <property type="match status" value="1"/>
</dbReference>
<dbReference type="GO" id="GO:0006508">
    <property type="term" value="P:proteolysis"/>
    <property type="evidence" value="ECO:0007669"/>
    <property type="project" value="UniProtKB-KW"/>
</dbReference>
<dbReference type="InterPro" id="IPR015366">
    <property type="entry name" value="S53_propep"/>
</dbReference>
<dbReference type="PANTHER" id="PTHR14218:SF39">
    <property type="entry name" value="PEPTIDASE S53 DOMAIN-CONTAINING PROTEIN"/>
    <property type="match status" value="1"/>
</dbReference>
<dbReference type="GO" id="GO:0005576">
    <property type="term" value="C:extracellular region"/>
    <property type="evidence" value="ECO:0007669"/>
    <property type="project" value="UniProtKB-SubCell"/>
</dbReference>
<dbReference type="Pfam" id="PF09286">
    <property type="entry name" value="Pro-kuma_activ"/>
    <property type="match status" value="1"/>
</dbReference>
<feature type="binding site" evidence="15">
    <location>
        <position position="570"/>
    </location>
    <ligand>
        <name>Ca(2+)</name>
        <dbReference type="ChEBI" id="CHEBI:29108"/>
    </ligand>
</feature>
<gene>
    <name evidence="18" type="ORF">EJ03DRAFT_352265</name>
</gene>
<comment type="function">
    <text evidence="2">Secreted tripeptidyl-peptidase which degrades proteins at acidic pHs and is involved in virulence.</text>
</comment>
<organism evidence="18 19">
    <name type="scientific">Teratosphaeria nubilosa</name>
    <dbReference type="NCBI Taxonomy" id="161662"/>
    <lineage>
        <taxon>Eukaryota</taxon>
        <taxon>Fungi</taxon>
        <taxon>Dikarya</taxon>
        <taxon>Ascomycota</taxon>
        <taxon>Pezizomycotina</taxon>
        <taxon>Dothideomycetes</taxon>
        <taxon>Dothideomycetidae</taxon>
        <taxon>Mycosphaerellales</taxon>
        <taxon>Teratosphaeriaceae</taxon>
        <taxon>Teratosphaeria</taxon>
    </lineage>
</organism>
<comment type="subcellular location">
    <subcellularLocation>
        <location evidence="3">Secreted</location>
        <location evidence="3">Extracellular space</location>
    </subcellularLocation>
</comment>
<evidence type="ECO:0000256" key="5">
    <source>
        <dbReference type="ARBA" id="ARBA00022525"/>
    </source>
</evidence>
<feature type="active site" description="Charge relay system" evidence="15">
    <location>
        <position position="314"/>
    </location>
</feature>
<dbReference type="SUPFAM" id="SSF52743">
    <property type="entry name" value="Subtilisin-like"/>
    <property type="match status" value="1"/>
</dbReference>
<dbReference type="CDD" id="cd04056">
    <property type="entry name" value="Peptidases_S53"/>
    <property type="match status" value="1"/>
</dbReference>
<evidence type="ECO:0000256" key="7">
    <source>
        <dbReference type="ARBA" id="ARBA00022723"/>
    </source>
</evidence>